<dbReference type="Proteomes" id="UP001139408">
    <property type="component" value="Unassembled WGS sequence"/>
</dbReference>
<proteinExistence type="predicted"/>
<dbReference type="RefSeq" id="WP_188927023.1">
    <property type="nucleotide sequence ID" value="NZ_BMQI01000070.1"/>
</dbReference>
<gene>
    <name evidence="1" type="ORF">L2749_20465</name>
</gene>
<dbReference type="AlphaFoldDB" id="A0A9X2CEB2"/>
<evidence type="ECO:0000313" key="1">
    <source>
        <dbReference type="EMBL" id="MCL1107588.1"/>
    </source>
</evidence>
<protein>
    <submittedName>
        <fullName evidence="1">Uncharacterized protein</fullName>
    </submittedName>
</protein>
<accession>A0A9X2CEB2</accession>
<organism evidence="1 2">
    <name type="scientific">Shewanella algicola</name>
    <dbReference type="NCBI Taxonomy" id="640633"/>
    <lineage>
        <taxon>Bacteria</taxon>
        <taxon>Pseudomonadati</taxon>
        <taxon>Pseudomonadota</taxon>
        <taxon>Gammaproteobacteria</taxon>
        <taxon>Alteromonadales</taxon>
        <taxon>Shewanellaceae</taxon>
        <taxon>Shewanella</taxon>
    </lineage>
</organism>
<evidence type="ECO:0000313" key="2">
    <source>
        <dbReference type="Proteomes" id="UP001139408"/>
    </source>
</evidence>
<sequence length="109" mass="12472">MQPYLQAFGSEFNLGFNPNDYPFLIDNSYGNNTCVSFYFKQGEQYRILWVEHEMADEREENGARYTIESATNEGTDEAPEIYAGSDAIIIFECETSEHIIAHLNLLSSQ</sequence>
<name>A0A9X2CEB2_9GAMM</name>
<keyword evidence="2" id="KW-1185">Reference proteome</keyword>
<reference evidence="1" key="1">
    <citation type="submission" date="2022-01" db="EMBL/GenBank/DDBJ databases">
        <title>Whole genome-based taxonomy of the Shewanellaceae.</title>
        <authorList>
            <person name="Martin-Rodriguez A.J."/>
        </authorList>
    </citation>
    <scope>NUCLEOTIDE SEQUENCE</scope>
    <source>
        <strain evidence="1">DSM 23803</strain>
    </source>
</reference>
<dbReference type="EMBL" id="JAKILJ010000069">
    <property type="protein sequence ID" value="MCL1107588.1"/>
    <property type="molecule type" value="Genomic_DNA"/>
</dbReference>
<comment type="caution">
    <text evidence="1">The sequence shown here is derived from an EMBL/GenBank/DDBJ whole genome shotgun (WGS) entry which is preliminary data.</text>
</comment>